<keyword evidence="2" id="KW-0472">Membrane</keyword>
<dbReference type="EMBL" id="CP055898">
    <property type="protein sequence ID" value="QKX54574.1"/>
    <property type="molecule type" value="Genomic_DNA"/>
</dbReference>
<proteinExistence type="predicted"/>
<organism evidence="3 4">
    <name type="scientific">Talaromyces rugulosus</name>
    <name type="common">Penicillium rugulosum</name>
    <dbReference type="NCBI Taxonomy" id="121627"/>
    <lineage>
        <taxon>Eukaryota</taxon>
        <taxon>Fungi</taxon>
        <taxon>Dikarya</taxon>
        <taxon>Ascomycota</taxon>
        <taxon>Pezizomycotina</taxon>
        <taxon>Eurotiomycetes</taxon>
        <taxon>Eurotiomycetidae</taxon>
        <taxon>Eurotiales</taxon>
        <taxon>Trichocomaceae</taxon>
        <taxon>Talaromyces</taxon>
        <taxon>Talaromyces sect. Islandici</taxon>
    </lineage>
</organism>
<feature type="compositionally biased region" description="Basic and acidic residues" evidence="1">
    <location>
        <begin position="24"/>
        <end position="33"/>
    </location>
</feature>
<accession>A0A7H8QKX7</accession>
<keyword evidence="2" id="KW-0812">Transmembrane</keyword>
<dbReference type="OrthoDB" id="5428890at2759"/>
<name>A0A7H8QKX7_TALRU</name>
<keyword evidence="2" id="KW-1133">Transmembrane helix</keyword>
<dbReference type="RefSeq" id="XP_035340753.1">
    <property type="nucleotide sequence ID" value="XM_035484860.1"/>
</dbReference>
<protein>
    <submittedName>
        <fullName evidence="3">Uncharacterized protein</fullName>
    </submittedName>
</protein>
<evidence type="ECO:0000313" key="3">
    <source>
        <dbReference type="EMBL" id="QKX54574.1"/>
    </source>
</evidence>
<sequence>MRSQQTDGTAVDVDVEQNAQYDTEVLRDEESQSRPRKKQIFGFETFALKALAHGITSMKTDLRIQAVELLFQLPAGHASEWPGILAFCSHLERCFGELLDARFGIIWKILGRDTPSSTVDCWEWCFVVLKVFQGLEYEDVTMIDAYQRLLENLKISRLDVKSHDKQQIIRGMFAVICWTSATLKPILTTETLCTTTNADDFILEQNIPLEAENSSQIYSYSNLRRSISKIFLHFHPRDAGVKEVEGPLGNLRNQSGGGMSNDVLYESSLNYFSLSTIGRVRITWVDTLTSHLAFDRSTRTLSIFRFPSFCATNVLGKPNIKILQNITCQLLQSPHYMDSPDEAALHREVLLSYRLLFGQSSSSRKLLGRLLSQSLTKVSRTSNHHTPTGGLVADDIDPFLSTICTSPLIKHWYSLSFFRREKHSSLLPSSIFPFSTLDIDNQLQESDIYSVRDDFPIFGARLLILQQYNMRQQPSRVRDLWRDRRNPLQWYTFWAVLWIGGVTIVLAVLQILVGVLQIVLAGRS</sequence>
<reference evidence="4" key="1">
    <citation type="submission" date="2020-06" db="EMBL/GenBank/DDBJ databases">
        <title>A chromosome-scale genome assembly of Talaromyces rugulosus W13939.</title>
        <authorList>
            <person name="Wang B."/>
            <person name="Guo L."/>
            <person name="Ye K."/>
            <person name="Wang L."/>
        </authorList>
    </citation>
    <scope>NUCLEOTIDE SEQUENCE [LARGE SCALE GENOMIC DNA]</scope>
    <source>
        <strain evidence="4">W13939</strain>
    </source>
</reference>
<gene>
    <name evidence="3" type="ORF">TRUGW13939_01661</name>
</gene>
<feature type="region of interest" description="Disordered" evidence="1">
    <location>
        <begin position="1"/>
        <end position="33"/>
    </location>
</feature>
<feature type="transmembrane region" description="Helical" evidence="2">
    <location>
        <begin position="490"/>
        <end position="520"/>
    </location>
</feature>
<evidence type="ECO:0000313" key="4">
    <source>
        <dbReference type="Proteomes" id="UP000509510"/>
    </source>
</evidence>
<dbReference type="GeneID" id="55989171"/>
<dbReference type="AlphaFoldDB" id="A0A7H8QKX7"/>
<dbReference type="KEGG" id="trg:TRUGW13939_01661"/>
<evidence type="ECO:0000256" key="2">
    <source>
        <dbReference type="SAM" id="Phobius"/>
    </source>
</evidence>
<keyword evidence="4" id="KW-1185">Reference proteome</keyword>
<dbReference type="Proteomes" id="UP000509510">
    <property type="component" value="Chromosome I"/>
</dbReference>
<evidence type="ECO:0000256" key="1">
    <source>
        <dbReference type="SAM" id="MobiDB-lite"/>
    </source>
</evidence>